<dbReference type="SUPFAM" id="SSF53056">
    <property type="entry name" value="beta-carbonic anhydrase, cab"/>
    <property type="match status" value="1"/>
</dbReference>
<gene>
    <name evidence="3" type="ORF">QQ020_35430</name>
</gene>
<evidence type="ECO:0000313" key="3">
    <source>
        <dbReference type="EMBL" id="MDN5217421.1"/>
    </source>
</evidence>
<name>A0ABT8LK96_9BACT</name>
<keyword evidence="2" id="KW-0732">Signal</keyword>
<dbReference type="Gene3D" id="3.40.1050.10">
    <property type="entry name" value="Carbonic anhydrase"/>
    <property type="match status" value="1"/>
</dbReference>
<sequence length="251" mass="27712">MPTKNLKPGYLVLVSLLFAACEAGTSNTKYLEEDKILNEKIVPLVEKVLSPEERSQLTPDKIIAELKAGNERFMRNNLTARNHSKQIREAVYGQFPKAIVLTCIDSRIPVEDVFDRGIGDIFVARVGGNVLSEDILGSMEYACKVAGAKLVLVLGHEHCETILSAIDGIDLGNITTMTSKIQPAIESITDFEGKKSSVNPEFVELVVKSNTDKTVNNIREKSPILKQMEDNGEIKIAGAYYDLNEGQVLFR</sequence>
<dbReference type="NCBIfam" id="NF011765">
    <property type="entry name" value="PRK15219.1"/>
    <property type="match status" value="1"/>
</dbReference>
<dbReference type="RefSeq" id="WP_346762758.1">
    <property type="nucleotide sequence ID" value="NZ_JAUJEB010000016.1"/>
</dbReference>
<comment type="similarity">
    <text evidence="1">Belongs to the beta-class carbonic anhydrase family.</text>
</comment>
<dbReference type="CDD" id="cd03378">
    <property type="entry name" value="beta_CA_cladeC"/>
    <property type="match status" value="1"/>
</dbReference>
<protein>
    <submittedName>
        <fullName evidence="3">Carbonic anhydrase family protein</fullName>
    </submittedName>
</protein>
<dbReference type="PANTHER" id="PTHR11002:SF79">
    <property type="entry name" value="CARBONIC ANHYDRASE 2"/>
    <property type="match status" value="1"/>
</dbReference>
<dbReference type="InterPro" id="IPR001765">
    <property type="entry name" value="Carbonic_anhydrase"/>
</dbReference>
<feature type="signal peptide" evidence="2">
    <location>
        <begin position="1"/>
        <end position="23"/>
    </location>
</feature>
<proteinExistence type="inferred from homology"/>
<reference evidence="3" key="1">
    <citation type="submission" date="2023-06" db="EMBL/GenBank/DDBJ databases">
        <title>Genomic of Agaribacillus aureum.</title>
        <authorList>
            <person name="Wang G."/>
        </authorList>
    </citation>
    <scope>NUCLEOTIDE SEQUENCE</scope>
    <source>
        <strain evidence="3">BMA12</strain>
    </source>
</reference>
<evidence type="ECO:0000256" key="1">
    <source>
        <dbReference type="ARBA" id="ARBA00006217"/>
    </source>
</evidence>
<dbReference type="Proteomes" id="UP001172083">
    <property type="component" value="Unassembled WGS sequence"/>
</dbReference>
<comment type="caution">
    <text evidence="3">The sequence shown here is derived from an EMBL/GenBank/DDBJ whole genome shotgun (WGS) entry which is preliminary data.</text>
</comment>
<accession>A0ABT8LK96</accession>
<dbReference type="PROSITE" id="PS51257">
    <property type="entry name" value="PROKAR_LIPOPROTEIN"/>
    <property type="match status" value="1"/>
</dbReference>
<evidence type="ECO:0000313" key="4">
    <source>
        <dbReference type="Proteomes" id="UP001172083"/>
    </source>
</evidence>
<dbReference type="EMBL" id="JAUJEB010000016">
    <property type="protein sequence ID" value="MDN5217421.1"/>
    <property type="molecule type" value="Genomic_DNA"/>
</dbReference>
<evidence type="ECO:0000256" key="2">
    <source>
        <dbReference type="SAM" id="SignalP"/>
    </source>
</evidence>
<dbReference type="PANTHER" id="PTHR11002">
    <property type="entry name" value="CARBONIC ANHYDRASE"/>
    <property type="match status" value="1"/>
</dbReference>
<keyword evidence="4" id="KW-1185">Reference proteome</keyword>
<organism evidence="3 4">
    <name type="scientific">Agaribacillus aureus</name>
    <dbReference type="NCBI Taxonomy" id="3051825"/>
    <lineage>
        <taxon>Bacteria</taxon>
        <taxon>Pseudomonadati</taxon>
        <taxon>Bacteroidota</taxon>
        <taxon>Cytophagia</taxon>
        <taxon>Cytophagales</taxon>
        <taxon>Splendidivirgaceae</taxon>
        <taxon>Agaribacillus</taxon>
    </lineage>
</organism>
<dbReference type="SMART" id="SM00947">
    <property type="entry name" value="Pro_CA"/>
    <property type="match status" value="1"/>
</dbReference>
<dbReference type="InterPro" id="IPR036874">
    <property type="entry name" value="Carbonic_anhydrase_sf"/>
</dbReference>
<dbReference type="Pfam" id="PF00484">
    <property type="entry name" value="Pro_CA"/>
    <property type="match status" value="1"/>
</dbReference>
<feature type="chain" id="PRO_5046705783" evidence="2">
    <location>
        <begin position="24"/>
        <end position="251"/>
    </location>
</feature>